<dbReference type="SUPFAM" id="SSF81321">
    <property type="entry name" value="Family A G protein-coupled receptor-like"/>
    <property type="match status" value="1"/>
</dbReference>
<dbReference type="WBParaSite" id="Csp11.Scaffold589.g5043.t1">
    <property type="protein sequence ID" value="Csp11.Scaffold589.g5043.t1"/>
    <property type="gene ID" value="Csp11.Scaffold589.g5043"/>
</dbReference>
<dbReference type="Proteomes" id="UP000095282">
    <property type="component" value="Unplaced"/>
</dbReference>
<keyword evidence="1" id="KW-0472">Membrane</keyword>
<evidence type="ECO:0000256" key="1">
    <source>
        <dbReference type="SAM" id="Phobius"/>
    </source>
</evidence>
<keyword evidence="1" id="KW-0812">Transmembrane</keyword>
<sequence length="89" mass="9962">MIFNMYMLSSKQCFLLSSYGLFALNMQSSLGLVIGLDRLYNVSYPTKYSLLPNSAYITLIMFCVLFSLVITLSGFTFSSGSPDIQFVLN</sequence>
<dbReference type="AlphaFoldDB" id="A0A1I7TE47"/>
<organism evidence="2 3">
    <name type="scientific">Caenorhabditis tropicalis</name>
    <dbReference type="NCBI Taxonomy" id="1561998"/>
    <lineage>
        <taxon>Eukaryota</taxon>
        <taxon>Metazoa</taxon>
        <taxon>Ecdysozoa</taxon>
        <taxon>Nematoda</taxon>
        <taxon>Chromadorea</taxon>
        <taxon>Rhabditida</taxon>
        <taxon>Rhabditina</taxon>
        <taxon>Rhabditomorpha</taxon>
        <taxon>Rhabditoidea</taxon>
        <taxon>Rhabditidae</taxon>
        <taxon>Peloderinae</taxon>
        <taxon>Caenorhabditis</taxon>
    </lineage>
</organism>
<protein>
    <submittedName>
        <fullName evidence="3">Cytochrome-c oxidase</fullName>
    </submittedName>
</protein>
<feature type="transmembrane region" description="Helical" evidence="1">
    <location>
        <begin position="55"/>
        <end position="77"/>
    </location>
</feature>
<reference evidence="3" key="1">
    <citation type="submission" date="2016-11" db="UniProtKB">
        <authorList>
            <consortium name="WormBaseParasite"/>
        </authorList>
    </citation>
    <scope>IDENTIFICATION</scope>
</reference>
<name>A0A1I7TE47_9PELO</name>
<keyword evidence="1" id="KW-1133">Transmembrane helix</keyword>
<dbReference type="Gene3D" id="1.20.1070.10">
    <property type="entry name" value="Rhodopsin 7-helix transmembrane proteins"/>
    <property type="match status" value="1"/>
</dbReference>
<evidence type="ECO:0000313" key="3">
    <source>
        <dbReference type="WBParaSite" id="Csp11.Scaffold589.g5043.t1"/>
    </source>
</evidence>
<accession>A0A1I7TE47</accession>
<evidence type="ECO:0000313" key="2">
    <source>
        <dbReference type="Proteomes" id="UP000095282"/>
    </source>
</evidence>
<dbReference type="eggNOG" id="ENOG502TH19">
    <property type="taxonomic scope" value="Eukaryota"/>
</dbReference>
<dbReference type="InterPro" id="IPR019424">
    <property type="entry name" value="7TM_GPCR_Srsx"/>
</dbReference>
<keyword evidence="2" id="KW-1185">Reference proteome</keyword>
<dbReference type="Pfam" id="PF10320">
    <property type="entry name" value="7TM_GPCR_Srsx"/>
    <property type="match status" value="1"/>
</dbReference>
<proteinExistence type="predicted"/>